<proteinExistence type="predicted"/>
<comment type="caution">
    <text evidence="2">The sequence shown here is derived from an EMBL/GenBank/DDBJ whole genome shotgun (WGS) entry which is preliminary data.</text>
</comment>
<reference evidence="2" key="1">
    <citation type="submission" date="2022-07" db="EMBL/GenBank/DDBJ databases">
        <title>The genome of Lyophyllum shimeji provides insight into the initial evolution of ectomycorrhizal fungal genome.</title>
        <authorList>
            <person name="Kobayashi Y."/>
            <person name="Shibata T."/>
            <person name="Hirakawa H."/>
            <person name="Shigenobu S."/>
            <person name="Nishiyama T."/>
            <person name="Yamada A."/>
            <person name="Hasebe M."/>
            <person name="Kawaguchi M."/>
        </authorList>
    </citation>
    <scope>NUCLEOTIDE SEQUENCE</scope>
    <source>
        <strain evidence="2">AT787</strain>
    </source>
</reference>
<organism evidence="2 3">
    <name type="scientific">Lyophyllum shimeji</name>
    <name type="common">Hon-shimeji</name>
    <name type="synonym">Tricholoma shimeji</name>
    <dbReference type="NCBI Taxonomy" id="47721"/>
    <lineage>
        <taxon>Eukaryota</taxon>
        <taxon>Fungi</taxon>
        <taxon>Dikarya</taxon>
        <taxon>Basidiomycota</taxon>
        <taxon>Agaricomycotina</taxon>
        <taxon>Agaricomycetes</taxon>
        <taxon>Agaricomycetidae</taxon>
        <taxon>Agaricales</taxon>
        <taxon>Tricholomatineae</taxon>
        <taxon>Lyophyllaceae</taxon>
        <taxon>Lyophyllum</taxon>
    </lineage>
</organism>
<evidence type="ECO:0000313" key="3">
    <source>
        <dbReference type="Proteomes" id="UP001063166"/>
    </source>
</evidence>
<dbReference type="EMBL" id="BRPK01000001">
    <property type="protein sequence ID" value="GLB33974.1"/>
    <property type="molecule type" value="Genomic_DNA"/>
</dbReference>
<keyword evidence="3" id="KW-1185">Reference proteome</keyword>
<evidence type="ECO:0000313" key="2">
    <source>
        <dbReference type="EMBL" id="GLB33974.1"/>
    </source>
</evidence>
<dbReference type="OrthoDB" id="3366194at2759"/>
<evidence type="ECO:0000256" key="1">
    <source>
        <dbReference type="SAM" id="MobiDB-lite"/>
    </source>
</evidence>
<feature type="region of interest" description="Disordered" evidence="1">
    <location>
        <begin position="1"/>
        <end position="39"/>
    </location>
</feature>
<gene>
    <name evidence="2" type="ORF">LshimejAT787_0108580</name>
</gene>
<evidence type="ECO:0008006" key="4">
    <source>
        <dbReference type="Google" id="ProtNLM"/>
    </source>
</evidence>
<dbReference type="Proteomes" id="UP001063166">
    <property type="component" value="Unassembled WGS sequence"/>
</dbReference>
<name>A0A9P3PEE9_LYOSH</name>
<protein>
    <recommendedName>
        <fullName evidence="4">DUF4050 domain-containing protein</fullName>
    </recommendedName>
</protein>
<sequence length="170" mass="18388">MTSAEAVFPESPSSSSSHSPSSESQSFDDILAEAKLPPPGPDHYAARRRLWLASRPNLQHAPVVPSTSRRRLEHILSAPHAVEDDDVWRNGVAKVWNTLSAGGRLKRRLPMALIVKVIHAAWLRDGTWPAGAVAPEPDDVLPDDLSTSLVDPSITGQSSAVTAPWMVAHK</sequence>
<dbReference type="AlphaFoldDB" id="A0A9P3PEE9"/>
<accession>A0A9P3PEE9</accession>
<feature type="compositionally biased region" description="Low complexity" evidence="1">
    <location>
        <begin position="9"/>
        <end position="25"/>
    </location>
</feature>